<evidence type="ECO:0000313" key="8">
    <source>
        <dbReference type="Proteomes" id="UP000037510"/>
    </source>
</evidence>
<dbReference type="GO" id="GO:0019369">
    <property type="term" value="P:arachidonate metabolic process"/>
    <property type="evidence" value="ECO:0007669"/>
    <property type="project" value="TreeGrafter"/>
</dbReference>
<evidence type="ECO:0000256" key="4">
    <source>
        <dbReference type="PROSITE-ProRule" id="PRU01161"/>
    </source>
</evidence>
<keyword evidence="3" id="KW-0443">Lipid metabolism</keyword>
<dbReference type="InterPro" id="IPR002641">
    <property type="entry name" value="PNPLA_dom"/>
</dbReference>
<comment type="caution">
    <text evidence="7">The sequence shown here is derived from an EMBL/GenBank/DDBJ whole genome shotgun (WGS) entry which is preliminary data.</text>
</comment>
<dbReference type="EMBL" id="JTDY01000977">
    <property type="protein sequence ID" value="KOB75232.1"/>
    <property type="molecule type" value="Genomic_DNA"/>
</dbReference>
<dbReference type="Proteomes" id="UP000037510">
    <property type="component" value="Unassembled WGS sequence"/>
</dbReference>
<feature type="compositionally biased region" description="Low complexity" evidence="5">
    <location>
        <begin position="99"/>
        <end position="109"/>
    </location>
</feature>
<feature type="compositionally biased region" description="Basic and acidic residues" evidence="5">
    <location>
        <begin position="82"/>
        <end position="98"/>
    </location>
</feature>
<dbReference type="GO" id="GO:0047499">
    <property type="term" value="F:calcium-independent phospholipase A2 activity"/>
    <property type="evidence" value="ECO:0007669"/>
    <property type="project" value="TreeGrafter"/>
</dbReference>
<dbReference type="GO" id="GO:0016042">
    <property type="term" value="P:lipid catabolic process"/>
    <property type="evidence" value="ECO:0007669"/>
    <property type="project" value="UniProtKB-KW"/>
</dbReference>
<keyword evidence="8" id="KW-1185">Reference proteome</keyword>
<organism evidence="7 8">
    <name type="scientific">Operophtera brumata</name>
    <name type="common">Winter moth</name>
    <name type="synonym">Phalaena brumata</name>
    <dbReference type="NCBI Taxonomy" id="104452"/>
    <lineage>
        <taxon>Eukaryota</taxon>
        <taxon>Metazoa</taxon>
        <taxon>Ecdysozoa</taxon>
        <taxon>Arthropoda</taxon>
        <taxon>Hexapoda</taxon>
        <taxon>Insecta</taxon>
        <taxon>Pterygota</taxon>
        <taxon>Neoptera</taxon>
        <taxon>Endopterygota</taxon>
        <taxon>Lepidoptera</taxon>
        <taxon>Glossata</taxon>
        <taxon>Ditrysia</taxon>
        <taxon>Geometroidea</taxon>
        <taxon>Geometridae</taxon>
        <taxon>Larentiinae</taxon>
        <taxon>Operophtera</taxon>
    </lineage>
</organism>
<protein>
    <submittedName>
        <fullName evidence="7">Phospholipase</fullName>
    </submittedName>
</protein>
<dbReference type="PROSITE" id="PS51635">
    <property type="entry name" value="PNPLA"/>
    <property type="match status" value="1"/>
</dbReference>
<evidence type="ECO:0000259" key="6">
    <source>
        <dbReference type="PROSITE" id="PS51635"/>
    </source>
</evidence>
<comment type="caution">
    <text evidence="4">Lacks conserved residue(s) required for the propagation of feature annotation.</text>
</comment>
<dbReference type="PANTHER" id="PTHR24185">
    <property type="entry name" value="CALCIUM-INDEPENDENT PHOSPHOLIPASE A2-GAMMA"/>
    <property type="match status" value="1"/>
</dbReference>
<feature type="region of interest" description="Disordered" evidence="5">
    <location>
        <begin position="72"/>
        <end position="109"/>
    </location>
</feature>
<dbReference type="STRING" id="104452.A0A0L7LIG5"/>
<name>A0A0L7LIG5_OPEBR</name>
<dbReference type="PANTHER" id="PTHR24185:SF1">
    <property type="entry name" value="CALCIUM-INDEPENDENT PHOSPHOLIPASE A2-GAMMA"/>
    <property type="match status" value="1"/>
</dbReference>
<evidence type="ECO:0000256" key="5">
    <source>
        <dbReference type="SAM" id="MobiDB-lite"/>
    </source>
</evidence>
<dbReference type="AlphaFoldDB" id="A0A0L7LIG5"/>
<gene>
    <name evidence="7" type="ORF">OBRU01_07753</name>
</gene>
<sequence length="329" mass="36041">MSSLGGQWRVLRHYLSASNLHMELEKLVQRLRPASPAQWDYVIKKFERVVSTRLSQATEEVKLNKDSSVKNVTVQQTAAAERTPRDTMPAEKREETERSSGSVKPVGPSVGLEEREITIESLLQGLRLRKDLHFGKISEPGWKDNKPLVTKACVAKRTEDFIEHINQYPEARDLAIKEGAVRALLRVQDRIRDESSAAREVNGIVDEALALVGYCAPTHGPGPSVLSLDGGGIRGLIAIEVLRHLERLTGRRVDELFDYIIGVSTGAIIAAVIGLSQSHAHTPPHARSHSLTLLCSAGGGVGNLETASKLYHTLSKEMFGDTSLIGGEH</sequence>
<keyword evidence="1" id="KW-0378">Hydrolase</keyword>
<evidence type="ECO:0000256" key="3">
    <source>
        <dbReference type="ARBA" id="ARBA00023098"/>
    </source>
</evidence>
<dbReference type="Pfam" id="PF01734">
    <property type="entry name" value="Patatin"/>
    <property type="match status" value="1"/>
</dbReference>
<dbReference type="InterPro" id="IPR016035">
    <property type="entry name" value="Acyl_Trfase/lysoPLipase"/>
</dbReference>
<dbReference type="GO" id="GO:0016020">
    <property type="term" value="C:membrane"/>
    <property type="evidence" value="ECO:0007669"/>
    <property type="project" value="TreeGrafter"/>
</dbReference>
<evidence type="ECO:0000313" key="7">
    <source>
        <dbReference type="EMBL" id="KOB75232.1"/>
    </source>
</evidence>
<evidence type="ECO:0000256" key="2">
    <source>
        <dbReference type="ARBA" id="ARBA00022963"/>
    </source>
</evidence>
<feature type="short sequence motif" description="GXGXXG" evidence="4">
    <location>
        <begin position="230"/>
        <end position="235"/>
    </location>
</feature>
<accession>A0A0L7LIG5</accession>
<dbReference type="SUPFAM" id="SSF52151">
    <property type="entry name" value="FabD/lysophospholipase-like"/>
    <property type="match status" value="1"/>
</dbReference>
<proteinExistence type="predicted"/>
<feature type="domain" description="PNPLA" evidence="6">
    <location>
        <begin position="226"/>
        <end position="329"/>
    </location>
</feature>
<evidence type="ECO:0000256" key="1">
    <source>
        <dbReference type="ARBA" id="ARBA00022801"/>
    </source>
</evidence>
<reference evidence="7 8" key="1">
    <citation type="journal article" date="2015" name="Genome Biol. Evol.">
        <title>The genome of winter moth (Operophtera brumata) provides a genomic perspective on sexual dimorphism and phenology.</title>
        <authorList>
            <person name="Derks M.F."/>
            <person name="Smit S."/>
            <person name="Salis L."/>
            <person name="Schijlen E."/>
            <person name="Bossers A."/>
            <person name="Mateman C."/>
            <person name="Pijl A.S."/>
            <person name="de Ridder D."/>
            <person name="Groenen M.A."/>
            <person name="Visser M.E."/>
            <person name="Megens H.J."/>
        </authorList>
    </citation>
    <scope>NUCLEOTIDE SEQUENCE [LARGE SCALE GENOMIC DNA]</scope>
    <source>
        <strain evidence="7">WM2013NL</strain>
        <tissue evidence="7">Head and thorax</tissue>
    </source>
</reference>
<feature type="short sequence motif" description="GXSXG" evidence="4">
    <location>
        <begin position="262"/>
        <end position="266"/>
    </location>
</feature>
<keyword evidence="2" id="KW-0442">Lipid degradation</keyword>
<dbReference type="Gene3D" id="3.40.1090.10">
    <property type="entry name" value="Cytosolic phospholipase A2 catalytic domain"/>
    <property type="match status" value="1"/>
</dbReference>